<organism evidence="2 3">
    <name type="scientific">Amorphotheca resinae ATCC 22711</name>
    <dbReference type="NCBI Taxonomy" id="857342"/>
    <lineage>
        <taxon>Eukaryota</taxon>
        <taxon>Fungi</taxon>
        <taxon>Dikarya</taxon>
        <taxon>Ascomycota</taxon>
        <taxon>Pezizomycotina</taxon>
        <taxon>Leotiomycetes</taxon>
        <taxon>Helotiales</taxon>
        <taxon>Amorphothecaceae</taxon>
        <taxon>Amorphotheca</taxon>
    </lineage>
</organism>
<reference evidence="2 3" key="1">
    <citation type="journal article" date="2018" name="New Phytol.">
        <title>Comparative genomics and transcriptomics depict ericoid mycorrhizal fungi as versatile saprotrophs and plant mutualists.</title>
        <authorList>
            <person name="Martino E."/>
            <person name="Morin E."/>
            <person name="Grelet G.A."/>
            <person name="Kuo A."/>
            <person name="Kohler A."/>
            <person name="Daghino S."/>
            <person name="Barry K.W."/>
            <person name="Cichocki N."/>
            <person name="Clum A."/>
            <person name="Dockter R.B."/>
            <person name="Hainaut M."/>
            <person name="Kuo R.C."/>
            <person name="LaButti K."/>
            <person name="Lindahl B.D."/>
            <person name="Lindquist E.A."/>
            <person name="Lipzen A."/>
            <person name="Khouja H.R."/>
            <person name="Magnuson J."/>
            <person name="Murat C."/>
            <person name="Ohm R.A."/>
            <person name="Singer S.W."/>
            <person name="Spatafora J.W."/>
            <person name="Wang M."/>
            <person name="Veneault-Fourrey C."/>
            <person name="Henrissat B."/>
            <person name="Grigoriev I.V."/>
            <person name="Martin F.M."/>
            <person name="Perotto S."/>
        </authorList>
    </citation>
    <scope>NUCLEOTIDE SEQUENCE [LARGE SCALE GENOMIC DNA]</scope>
    <source>
        <strain evidence="2 3">ATCC 22711</strain>
    </source>
</reference>
<dbReference type="InParanoid" id="A0A2T3ATQ5"/>
<dbReference type="GeneID" id="36575120"/>
<evidence type="ECO:0000256" key="1">
    <source>
        <dbReference type="SAM" id="MobiDB-lite"/>
    </source>
</evidence>
<dbReference type="AlphaFoldDB" id="A0A2T3ATQ5"/>
<dbReference type="Proteomes" id="UP000241818">
    <property type="component" value="Unassembled WGS sequence"/>
</dbReference>
<dbReference type="OrthoDB" id="5374120at2759"/>
<dbReference type="RefSeq" id="XP_024718057.1">
    <property type="nucleotide sequence ID" value="XM_024867039.1"/>
</dbReference>
<feature type="region of interest" description="Disordered" evidence="1">
    <location>
        <begin position="25"/>
        <end position="44"/>
    </location>
</feature>
<protein>
    <submittedName>
        <fullName evidence="2">Uncharacterized protein</fullName>
    </submittedName>
</protein>
<evidence type="ECO:0000313" key="2">
    <source>
        <dbReference type="EMBL" id="PSS10878.1"/>
    </source>
</evidence>
<name>A0A2T3ATQ5_AMORE</name>
<sequence length="305" mass="34798">MLPSSDDGVQWLEDMILHGQAPEHFLSRKPSQSSSHPSIDKDPEFHGAILRTNRQIYSEASSLLYTECTLVVEPGDIFCLGERVTGPRRFGVPSERVWRHNPLHGLGTTGENGVVTYDTPPMRGKLDPHVFARFQKISFDASFGYDHTQFMEIWMRDDNTVNPSDAVSLKDAFRESPVIQNFVKLMSCLPKIVSLEIELEVEIMCNCNAMAQMPDDSDDESEELEEQVDKIMDVANERATELFLDSNTCEPLLQLTNVSQFDFKFGFDHREENERYTPLPRHLKLFSDMKKVIEGNFTEKMASLV</sequence>
<feature type="compositionally biased region" description="Low complexity" evidence="1">
    <location>
        <begin position="28"/>
        <end position="37"/>
    </location>
</feature>
<accession>A0A2T3ATQ5</accession>
<proteinExistence type="predicted"/>
<gene>
    <name evidence="2" type="ORF">M430DRAFT_37039</name>
</gene>
<dbReference type="EMBL" id="KZ679016">
    <property type="protein sequence ID" value="PSS10878.1"/>
    <property type="molecule type" value="Genomic_DNA"/>
</dbReference>
<keyword evidence="3" id="KW-1185">Reference proteome</keyword>
<evidence type="ECO:0000313" key="3">
    <source>
        <dbReference type="Proteomes" id="UP000241818"/>
    </source>
</evidence>